<dbReference type="PANTHER" id="PTHR47657">
    <property type="entry name" value="STEROL REGULATORY ELEMENT-BINDING PROTEIN ECM22"/>
    <property type="match status" value="1"/>
</dbReference>
<sequence length="511" mass="57385">MRLGPKDLLEYNARYKVLICRDCQYAIQKNALGSHLLRHKIYREERQRLLSTINDLDIVEADALVVPNINAVPIDALPVVSGYCCSLTGCGHLCASSKRMRRHWSEAHGADHDRSNDFSSLARSVKLQTFFRGTKIKYFEVSTTSCNPLAEPLLSNDGIGHGKEGSRLNAVQYTPNSVAFLDVDLKVLTHFHHFTTATCLSLPGNEGSLSALQYWEKEVIPLALQQKWIMCGLLAISAYHSATPQDSMAQDKSQIHHERITKLASEFRVGFSKITNDDTTTTVDASRKVSNAGIKIKSILNCLQLTLDRLPMSHRSANCAANLSQLQSLLRDIRNVMSPESGPFSYMEQEIDEENSEFRRALFKNGSLENDPRTVMLQRHIDELPCRMAAIFGRPRHEQDAPAIIHAIGTLSKCHIHSLESDDLSSVWHFMVAWLIETTEHFNRLVSDQNPAALVVLAYWGVSLVKRAENCGSWFINGLTRKLLLSIQEHLSSDNATGALVQELWIKLDLR</sequence>
<evidence type="ECO:0000313" key="2">
    <source>
        <dbReference type="EMBL" id="KAJ5709782.1"/>
    </source>
</evidence>
<dbReference type="PROSITE" id="PS00028">
    <property type="entry name" value="ZINC_FINGER_C2H2_1"/>
    <property type="match status" value="1"/>
</dbReference>
<evidence type="ECO:0000313" key="3">
    <source>
        <dbReference type="Proteomes" id="UP001215712"/>
    </source>
</evidence>
<gene>
    <name evidence="2" type="ORF">N7493_010073</name>
</gene>
<reference evidence="2" key="1">
    <citation type="journal article" date="2023" name="IMA Fungus">
        <title>Comparative genomic study of the Penicillium genus elucidates a diverse pangenome and 15 lateral gene transfer events.</title>
        <authorList>
            <person name="Petersen C."/>
            <person name="Sorensen T."/>
            <person name="Nielsen M.R."/>
            <person name="Sondergaard T.E."/>
            <person name="Sorensen J.L."/>
            <person name="Fitzpatrick D.A."/>
            <person name="Frisvad J.C."/>
            <person name="Nielsen K.L."/>
        </authorList>
    </citation>
    <scope>NUCLEOTIDE SEQUENCE</scope>
    <source>
        <strain evidence="2">IBT 17514</strain>
    </source>
</reference>
<keyword evidence="3" id="KW-1185">Reference proteome</keyword>
<dbReference type="PANTHER" id="PTHR47657:SF3">
    <property type="entry name" value="ORSELLINIC ACID_F9775 BIOSYNTHESIS CLUSTER PROTEIN D-RELATED"/>
    <property type="match status" value="1"/>
</dbReference>
<organism evidence="2 3">
    <name type="scientific">Penicillium malachiteum</name>
    <dbReference type="NCBI Taxonomy" id="1324776"/>
    <lineage>
        <taxon>Eukaryota</taxon>
        <taxon>Fungi</taxon>
        <taxon>Dikarya</taxon>
        <taxon>Ascomycota</taxon>
        <taxon>Pezizomycotina</taxon>
        <taxon>Eurotiomycetes</taxon>
        <taxon>Eurotiomycetidae</taxon>
        <taxon>Eurotiales</taxon>
        <taxon>Aspergillaceae</taxon>
        <taxon>Penicillium</taxon>
    </lineage>
</organism>
<protein>
    <recommendedName>
        <fullName evidence="1">C2H2-type domain-containing protein</fullName>
    </recommendedName>
</protein>
<dbReference type="InterPro" id="IPR022698">
    <property type="entry name" value="OrsD"/>
</dbReference>
<comment type="caution">
    <text evidence="2">The sequence shown here is derived from an EMBL/GenBank/DDBJ whole genome shotgun (WGS) entry which is preliminary data.</text>
</comment>
<name>A0AAD6HE13_9EURO</name>
<dbReference type="Pfam" id="PF12013">
    <property type="entry name" value="OrsD"/>
    <property type="match status" value="1"/>
</dbReference>
<dbReference type="GO" id="GO:0000981">
    <property type="term" value="F:DNA-binding transcription factor activity, RNA polymerase II-specific"/>
    <property type="evidence" value="ECO:0007669"/>
    <property type="project" value="TreeGrafter"/>
</dbReference>
<dbReference type="InterPro" id="IPR013087">
    <property type="entry name" value="Znf_C2H2_type"/>
</dbReference>
<dbReference type="EMBL" id="JAQJAN010000018">
    <property type="protein sequence ID" value="KAJ5709782.1"/>
    <property type="molecule type" value="Genomic_DNA"/>
</dbReference>
<reference evidence="2" key="2">
    <citation type="submission" date="2023-01" db="EMBL/GenBank/DDBJ databases">
        <authorList>
            <person name="Petersen C."/>
        </authorList>
    </citation>
    <scope>NUCLEOTIDE SEQUENCE</scope>
    <source>
        <strain evidence="2">IBT 17514</strain>
    </source>
</reference>
<dbReference type="Proteomes" id="UP001215712">
    <property type="component" value="Unassembled WGS sequence"/>
</dbReference>
<feature type="domain" description="C2H2-type" evidence="1">
    <location>
        <begin position="85"/>
        <end position="108"/>
    </location>
</feature>
<dbReference type="AlphaFoldDB" id="A0AAD6HE13"/>
<dbReference type="InterPro" id="IPR052400">
    <property type="entry name" value="Zn2-C6_fungal_TF"/>
</dbReference>
<proteinExistence type="predicted"/>
<accession>A0AAD6HE13</accession>
<evidence type="ECO:0000259" key="1">
    <source>
        <dbReference type="PROSITE" id="PS00028"/>
    </source>
</evidence>